<dbReference type="InterPro" id="IPR013595">
    <property type="entry name" value="Pept_S33_TAP-like_C"/>
</dbReference>
<dbReference type="OrthoDB" id="425534at2759"/>
<dbReference type="Pfam" id="PF08386">
    <property type="entry name" value="Abhydrolase_4"/>
    <property type="match status" value="1"/>
</dbReference>
<dbReference type="EMBL" id="KV417740">
    <property type="protein sequence ID" value="KZP07778.1"/>
    <property type="molecule type" value="Genomic_DNA"/>
</dbReference>
<dbReference type="Proteomes" id="UP000076532">
    <property type="component" value="Unassembled WGS sequence"/>
</dbReference>
<evidence type="ECO:0000313" key="3">
    <source>
        <dbReference type="Proteomes" id="UP000076532"/>
    </source>
</evidence>
<keyword evidence="3" id="KW-1185">Reference proteome</keyword>
<proteinExistence type="predicted"/>
<name>A0A165WP87_9AGAM</name>
<evidence type="ECO:0000313" key="2">
    <source>
        <dbReference type="EMBL" id="KZP07778.1"/>
    </source>
</evidence>
<dbReference type="STRING" id="436010.A0A165WP87"/>
<protein>
    <recommendedName>
        <fullName evidence="1">Peptidase S33 tripeptidyl aminopeptidase-like C-terminal domain-containing protein</fullName>
    </recommendedName>
</protein>
<evidence type="ECO:0000259" key="1">
    <source>
        <dbReference type="Pfam" id="PF08386"/>
    </source>
</evidence>
<feature type="domain" description="Peptidase S33 tripeptidyl aminopeptidase-like C-terminal" evidence="1">
    <location>
        <begin position="252"/>
        <end position="309"/>
    </location>
</feature>
<dbReference type="AlphaFoldDB" id="A0A165WP87"/>
<organism evidence="2 3">
    <name type="scientific">Athelia psychrophila</name>
    <dbReference type="NCBI Taxonomy" id="1759441"/>
    <lineage>
        <taxon>Eukaryota</taxon>
        <taxon>Fungi</taxon>
        <taxon>Dikarya</taxon>
        <taxon>Basidiomycota</taxon>
        <taxon>Agaricomycotina</taxon>
        <taxon>Agaricomycetes</taxon>
        <taxon>Agaricomycetidae</taxon>
        <taxon>Atheliales</taxon>
        <taxon>Atheliaceae</taxon>
        <taxon>Athelia</taxon>
    </lineage>
</organism>
<accession>A0A165WP87</accession>
<reference evidence="2 3" key="1">
    <citation type="journal article" date="2016" name="Mol. Biol. Evol.">
        <title>Comparative Genomics of Early-Diverging Mushroom-Forming Fungi Provides Insights into the Origins of Lignocellulose Decay Capabilities.</title>
        <authorList>
            <person name="Nagy L.G."/>
            <person name="Riley R."/>
            <person name="Tritt A."/>
            <person name="Adam C."/>
            <person name="Daum C."/>
            <person name="Floudas D."/>
            <person name="Sun H."/>
            <person name="Yadav J.S."/>
            <person name="Pangilinan J."/>
            <person name="Larsson K.H."/>
            <person name="Matsuura K."/>
            <person name="Barry K."/>
            <person name="Labutti K."/>
            <person name="Kuo R."/>
            <person name="Ohm R.A."/>
            <person name="Bhattacharya S.S."/>
            <person name="Shirouzu T."/>
            <person name="Yoshinaga Y."/>
            <person name="Martin F.M."/>
            <person name="Grigoriev I.V."/>
            <person name="Hibbett D.S."/>
        </authorList>
    </citation>
    <scope>NUCLEOTIDE SEQUENCE [LARGE SCALE GENOMIC DNA]</scope>
    <source>
        <strain evidence="2 3">CBS 109695</strain>
    </source>
</reference>
<sequence>MPIRVPFGACVVGGPNADPTPTHPVKSNLPLTFDADIWFKIMDHYDGKLGLGQHLPRDVAARAEIALPLLLATDQANYAGPTLLNPGGLGGAGTFFVNKYGIQFAKLVTPGPSKCTLYAPDACHLGHRITEHLLRPVLFRAMYQPIQLFPGFADVLVAIETRAVSALANMPPLQTGIKCDGTPSPLHWPLAREEVPSAIPCSAKSPDEVDFDHTTHFKQLIGPPPFFAPVFGSMTLSCDEWKIPPRSGTGPDPVTPLEHARAVAARYGRAKLVVQKSVGHSTFASAPSLCAVKHLRAYYANGTMPEDGVV</sequence>
<gene>
    <name evidence="2" type="ORF">FIBSPDRAFT_965353</name>
</gene>